<dbReference type="PROSITE" id="PS00198">
    <property type="entry name" value="4FE4S_FER_1"/>
    <property type="match status" value="2"/>
</dbReference>
<evidence type="ECO:0000256" key="1">
    <source>
        <dbReference type="ARBA" id="ARBA00022448"/>
    </source>
</evidence>
<feature type="binding site" evidence="8">
    <location>
        <position position="140"/>
    </location>
    <ligand>
        <name>[4Fe-4S] cluster</name>
        <dbReference type="ChEBI" id="CHEBI:49883"/>
        <label>3</label>
    </ligand>
</feature>
<sequence>MPCSGGASAPKRGRAPPWALAEADFVSTCTRCDACIDACPESILARGDGGFPIVDFNAGECTFCQDCVAACRPRALRLDTTDAPAAVPWSIKAAVQDKCLALHGVHCQACRDACPTGAIRFPLRTGVPRPVVDPAQCTGCGACVAPCPVEAVLVREPDQEAHA</sequence>
<protein>
    <recommendedName>
        <fullName evidence="8">Ferredoxin-type protein NapF</fullName>
    </recommendedName>
</protein>
<name>A0A5C8KXH9_9GAMM</name>
<feature type="binding site" evidence="8">
    <location>
        <position position="71"/>
    </location>
    <ligand>
        <name>[4Fe-4S] cluster</name>
        <dbReference type="ChEBI" id="CHEBI:49883"/>
        <label>2</label>
    </ligand>
</feature>
<dbReference type="GO" id="GO:0046872">
    <property type="term" value="F:metal ion binding"/>
    <property type="evidence" value="ECO:0007669"/>
    <property type="project" value="UniProtKB-KW"/>
</dbReference>
<evidence type="ECO:0000256" key="6">
    <source>
        <dbReference type="ARBA" id="ARBA00023004"/>
    </source>
</evidence>
<feature type="binding site" evidence="8">
    <location>
        <position position="61"/>
    </location>
    <ligand>
        <name>[4Fe-4S] cluster</name>
        <dbReference type="ChEBI" id="CHEBI:49883"/>
        <label>2</label>
    </ligand>
</feature>
<feature type="binding site" evidence="8">
    <location>
        <position position="137"/>
    </location>
    <ligand>
        <name>[4Fe-4S] cluster</name>
        <dbReference type="ChEBI" id="CHEBI:49883"/>
        <label>3</label>
    </ligand>
</feature>
<keyword evidence="5" id="KW-0249">Electron transport</keyword>
<dbReference type="PANTHER" id="PTHR43687:SF6">
    <property type="entry name" value="L-ASPARTATE SEMIALDEHYDE SULFURTRANSFERASE IRON-SULFUR SUBUNIT"/>
    <property type="match status" value="1"/>
</dbReference>
<dbReference type="AlphaFoldDB" id="A0A5C8KXH9"/>
<dbReference type="InterPro" id="IPR050572">
    <property type="entry name" value="Fe-S_Ferredoxin"/>
</dbReference>
<comment type="similarity">
    <text evidence="8">Belongs to the NapF family.</text>
</comment>
<dbReference type="Pfam" id="PF12838">
    <property type="entry name" value="Fer4_7"/>
    <property type="match status" value="2"/>
</dbReference>
<dbReference type="Gene3D" id="3.30.70.20">
    <property type="match status" value="2"/>
</dbReference>
<evidence type="ECO:0000259" key="9">
    <source>
        <dbReference type="PROSITE" id="PS51379"/>
    </source>
</evidence>
<evidence type="ECO:0000256" key="3">
    <source>
        <dbReference type="ARBA" id="ARBA00022723"/>
    </source>
</evidence>
<evidence type="ECO:0000256" key="7">
    <source>
        <dbReference type="ARBA" id="ARBA00023014"/>
    </source>
</evidence>
<keyword evidence="7 8" id="KW-0411">Iron-sulfur</keyword>
<dbReference type="SUPFAM" id="SSF46548">
    <property type="entry name" value="alpha-helical ferredoxin"/>
    <property type="match status" value="1"/>
</dbReference>
<evidence type="ECO:0000313" key="11">
    <source>
        <dbReference type="Proteomes" id="UP000321248"/>
    </source>
</evidence>
<dbReference type="Proteomes" id="UP000321248">
    <property type="component" value="Unassembled WGS sequence"/>
</dbReference>
<feature type="binding site" evidence="8">
    <location>
        <position position="64"/>
    </location>
    <ligand>
        <name>[4Fe-4S] cluster</name>
        <dbReference type="ChEBI" id="CHEBI:49883"/>
        <label>2</label>
    </ligand>
</feature>
<dbReference type="RefSeq" id="WP_147891019.1">
    <property type="nucleotide sequence ID" value="NZ_VRTS01000002.1"/>
</dbReference>
<evidence type="ECO:0000256" key="8">
    <source>
        <dbReference type="HAMAP-Rule" id="MF_02201"/>
    </source>
</evidence>
<dbReference type="GO" id="GO:0051539">
    <property type="term" value="F:4 iron, 4 sulfur cluster binding"/>
    <property type="evidence" value="ECO:0007669"/>
    <property type="project" value="UniProtKB-UniRule"/>
</dbReference>
<dbReference type="InterPro" id="IPR017896">
    <property type="entry name" value="4Fe4S_Fe-S-bd"/>
</dbReference>
<feature type="binding site" evidence="8">
    <location>
        <position position="143"/>
    </location>
    <ligand>
        <name>[4Fe-4S] cluster</name>
        <dbReference type="ChEBI" id="CHEBI:49883"/>
        <label>3</label>
    </ligand>
</feature>
<feature type="binding site" evidence="8">
    <location>
        <position position="29"/>
    </location>
    <ligand>
        <name>[4Fe-4S] cluster</name>
        <dbReference type="ChEBI" id="CHEBI:49883"/>
        <label>1</label>
    </ligand>
</feature>
<evidence type="ECO:0000256" key="2">
    <source>
        <dbReference type="ARBA" id="ARBA00022485"/>
    </source>
</evidence>
<dbReference type="CDD" id="cd10564">
    <property type="entry name" value="NapF_like"/>
    <property type="match status" value="1"/>
</dbReference>
<comment type="subcellular location">
    <subcellularLocation>
        <location evidence="8">Cytoplasm</location>
    </subcellularLocation>
</comment>
<keyword evidence="3 8" id="KW-0479">Metal-binding</keyword>
<feature type="binding site" evidence="8">
    <location>
        <position position="147"/>
    </location>
    <ligand>
        <name>[4Fe-4S] cluster</name>
        <dbReference type="ChEBI" id="CHEBI:49883"/>
        <label>3</label>
    </ligand>
</feature>
<evidence type="ECO:0000256" key="4">
    <source>
        <dbReference type="ARBA" id="ARBA00022737"/>
    </source>
</evidence>
<feature type="binding site" evidence="8">
    <location>
        <position position="32"/>
    </location>
    <ligand>
        <name>[4Fe-4S] cluster</name>
        <dbReference type="ChEBI" id="CHEBI:49883"/>
        <label>1</label>
    </ligand>
</feature>
<organism evidence="10 11">
    <name type="scientific">Alkalisalibacterium limincola</name>
    <dbReference type="NCBI Taxonomy" id="2699169"/>
    <lineage>
        <taxon>Bacteria</taxon>
        <taxon>Pseudomonadati</taxon>
        <taxon>Pseudomonadota</taxon>
        <taxon>Gammaproteobacteria</taxon>
        <taxon>Lysobacterales</taxon>
        <taxon>Lysobacteraceae</taxon>
        <taxon>Alkalisalibacterium</taxon>
    </lineage>
</organism>
<keyword evidence="8" id="KW-0963">Cytoplasm</keyword>
<dbReference type="OrthoDB" id="9808559at2"/>
<feature type="binding site" evidence="8">
    <location>
        <position position="35"/>
    </location>
    <ligand>
        <name>[4Fe-4S] cluster</name>
        <dbReference type="ChEBI" id="CHEBI:49883"/>
        <label>1</label>
    </ligand>
</feature>
<reference evidence="10 11" key="1">
    <citation type="submission" date="2019-08" db="EMBL/GenBank/DDBJ databases">
        <authorList>
            <person name="Karlyshev A.V."/>
        </authorList>
    </citation>
    <scope>NUCLEOTIDE SEQUENCE [LARGE SCALE GENOMIC DNA]</scope>
    <source>
        <strain evidence="10 11">Alg18-2.2</strain>
    </source>
</reference>
<feature type="binding site" evidence="8">
    <location>
        <position position="39"/>
    </location>
    <ligand>
        <name>[4Fe-4S] cluster</name>
        <dbReference type="ChEBI" id="CHEBI:49883"/>
        <label>1</label>
    </ligand>
</feature>
<feature type="domain" description="4Fe-4S ferredoxin-type" evidence="9">
    <location>
        <begin position="19"/>
        <end position="49"/>
    </location>
</feature>
<keyword evidence="2 8" id="KW-0004">4Fe-4S</keyword>
<dbReference type="EMBL" id="VRTS01000002">
    <property type="protein sequence ID" value="TXK65099.1"/>
    <property type="molecule type" value="Genomic_DNA"/>
</dbReference>
<evidence type="ECO:0000256" key="5">
    <source>
        <dbReference type="ARBA" id="ARBA00022982"/>
    </source>
</evidence>
<keyword evidence="6 8" id="KW-0408">Iron</keyword>
<dbReference type="HAMAP" id="MF_02201">
    <property type="entry name" value="NapF"/>
    <property type="match status" value="1"/>
</dbReference>
<keyword evidence="4 8" id="KW-0677">Repeat</keyword>
<keyword evidence="11" id="KW-1185">Reference proteome</keyword>
<dbReference type="NCBIfam" id="TIGR00402">
    <property type="entry name" value="napF"/>
    <property type="match status" value="1"/>
</dbReference>
<feature type="domain" description="4Fe-4S ferredoxin-type" evidence="9">
    <location>
        <begin position="89"/>
        <end position="124"/>
    </location>
</feature>
<feature type="domain" description="4Fe-4S ferredoxin-type" evidence="9">
    <location>
        <begin position="52"/>
        <end position="81"/>
    </location>
</feature>
<dbReference type="PROSITE" id="PS51379">
    <property type="entry name" value="4FE4S_FER_2"/>
    <property type="match status" value="4"/>
</dbReference>
<gene>
    <name evidence="8 10" type="primary">napF</name>
    <name evidence="10" type="ORF">FU658_04780</name>
</gene>
<feature type="binding site" evidence="8">
    <location>
        <position position="67"/>
    </location>
    <ligand>
        <name>[4Fe-4S] cluster</name>
        <dbReference type="ChEBI" id="CHEBI:49883"/>
        <label>2</label>
    </ligand>
</feature>
<comment type="function">
    <text evidence="8">Could be involved in the maturation of NapA, the catalytic subunit of the periplasmic nitrate reductase, before its export into the periplasm.</text>
</comment>
<dbReference type="GO" id="GO:0005737">
    <property type="term" value="C:cytoplasm"/>
    <property type="evidence" value="ECO:0007669"/>
    <property type="project" value="UniProtKB-SubCell"/>
</dbReference>
<comment type="cofactor">
    <cofactor evidence="8">
        <name>[4Fe-4S] cluster</name>
        <dbReference type="ChEBI" id="CHEBI:49883"/>
    </cofactor>
</comment>
<keyword evidence="1" id="KW-0813">Transport</keyword>
<evidence type="ECO:0000313" key="10">
    <source>
        <dbReference type="EMBL" id="TXK65099.1"/>
    </source>
</evidence>
<comment type="subunit">
    <text evidence="8">Interacts with the cytoplasmic NapA precursor.</text>
</comment>
<comment type="caution">
    <text evidence="10">The sequence shown here is derived from an EMBL/GenBank/DDBJ whole genome shotgun (WGS) entry which is preliminary data.</text>
</comment>
<dbReference type="InterPro" id="IPR004496">
    <property type="entry name" value="NapF"/>
</dbReference>
<dbReference type="InterPro" id="IPR017900">
    <property type="entry name" value="4Fe4S_Fe_S_CS"/>
</dbReference>
<accession>A0A5C8KXH9</accession>
<feature type="domain" description="4Fe-4S ferredoxin-type" evidence="9">
    <location>
        <begin position="128"/>
        <end position="157"/>
    </location>
</feature>
<proteinExistence type="inferred from homology"/>
<dbReference type="PANTHER" id="PTHR43687">
    <property type="entry name" value="ADENYLYLSULFATE REDUCTASE, BETA SUBUNIT"/>
    <property type="match status" value="1"/>
</dbReference>